<name>A0A6P8Y1W7_THRPL</name>
<evidence type="ECO:0000256" key="2">
    <source>
        <dbReference type="SAM" id="SignalP"/>
    </source>
</evidence>
<proteinExistence type="predicted"/>
<feature type="chain" id="PRO_5027923395" evidence="2">
    <location>
        <begin position="22"/>
        <end position="210"/>
    </location>
</feature>
<evidence type="ECO:0000313" key="4">
    <source>
        <dbReference type="RefSeq" id="XP_034233523.1"/>
    </source>
</evidence>
<dbReference type="KEGG" id="tpal:117640746"/>
<protein>
    <submittedName>
        <fullName evidence="4">Uncharacterized protein LOC117640746</fullName>
    </submittedName>
</protein>
<dbReference type="Gene3D" id="2.70.220.10">
    <property type="entry name" value="Ganglioside GM2 activator"/>
    <property type="match status" value="1"/>
</dbReference>
<gene>
    <name evidence="4" type="primary">LOC117640746</name>
</gene>
<dbReference type="GeneID" id="117640746"/>
<keyword evidence="3" id="KW-1185">Reference proteome</keyword>
<dbReference type="InParanoid" id="A0A6P8Y1W7"/>
<dbReference type="OrthoDB" id="6611940at2759"/>
<dbReference type="RefSeq" id="XP_034233523.1">
    <property type="nucleotide sequence ID" value="XM_034377632.1"/>
</dbReference>
<feature type="signal peptide" evidence="2">
    <location>
        <begin position="1"/>
        <end position="21"/>
    </location>
</feature>
<reference evidence="4" key="1">
    <citation type="submission" date="2025-08" db="UniProtKB">
        <authorList>
            <consortium name="RefSeq"/>
        </authorList>
    </citation>
    <scope>IDENTIFICATION</scope>
    <source>
        <tissue evidence="4">Total insect</tissue>
    </source>
</reference>
<accession>A0A6P8Y1W7</accession>
<dbReference type="Proteomes" id="UP000515158">
    <property type="component" value="Unplaced"/>
</dbReference>
<evidence type="ECO:0000256" key="1">
    <source>
        <dbReference type="ARBA" id="ARBA00022729"/>
    </source>
</evidence>
<keyword evidence="1 2" id="KW-0732">Signal</keyword>
<evidence type="ECO:0000313" key="3">
    <source>
        <dbReference type="Proteomes" id="UP000515158"/>
    </source>
</evidence>
<organism evidence="4">
    <name type="scientific">Thrips palmi</name>
    <name type="common">Melon thrips</name>
    <dbReference type="NCBI Taxonomy" id="161013"/>
    <lineage>
        <taxon>Eukaryota</taxon>
        <taxon>Metazoa</taxon>
        <taxon>Ecdysozoa</taxon>
        <taxon>Arthropoda</taxon>
        <taxon>Hexapoda</taxon>
        <taxon>Insecta</taxon>
        <taxon>Pterygota</taxon>
        <taxon>Neoptera</taxon>
        <taxon>Paraneoptera</taxon>
        <taxon>Thysanoptera</taxon>
        <taxon>Terebrantia</taxon>
        <taxon>Thripoidea</taxon>
        <taxon>Thripidae</taxon>
        <taxon>Thrips</taxon>
    </lineage>
</organism>
<sequence length="210" mass="23760">MVGRVAALVLCLGWLLPEGDGQRISAIAGPFRVIPDHFEKCPPHMRPNKTFYKHHYVGWRDRKNPDLWFYSWNGTSYFEVNDDLTVDVNIASWSARGGWKDNAYVFSFQRCCTKARTLAPTLWRRAMVALFDDPSRACPFPPGSYSVHNVSSDIDFDVKAVPAFYYGKWRATGKFSRTSTRELMGCARAFASTVPKLSSSVGPHHIESTD</sequence>
<dbReference type="AlphaFoldDB" id="A0A6P8Y1W7"/>
<dbReference type="InterPro" id="IPR036846">
    <property type="entry name" value="GM2-AP_sf"/>
</dbReference>